<reference evidence="5 6" key="1">
    <citation type="submission" date="2020-08" db="EMBL/GenBank/DDBJ databases">
        <title>Whole genome shotgun sequence of Actinocatenispora thailandica NBRC 105041.</title>
        <authorList>
            <person name="Komaki H."/>
            <person name="Tamura T."/>
        </authorList>
    </citation>
    <scope>NUCLEOTIDE SEQUENCE [LARGE SCALE GENOMIC DNA]</scope>
    <source>
        <strain evidence="5 6">NBRC 105041</strain>
    </source>
</reference>
<dbReference type="PANTHER" id="PTHR43537">
    <property type="entry name" value="TRANSCRIPTIONAL REGULATOR, GNTR FAMILY"/>
    <property type="match status" value="1"/>
</dbReference>
<gene>
    <name evidence="5" type="ORF">Athai_34160</name>
</gene>
<dbReference type="AlphaFoldDB" id="A0A7R7HXG7"/>
<dbReference type="Gene3D" id="1.20.120.530">
    <property type="entry name" value="GntR ligand-binding domain-like"/>
    <property type="match status" value="1"/>
</dbReference>
<organism evidence="5 6">
    <name type="scientific">Actinocatenispora thailandica</name>
    <dbReference type="NCBI Taxonomy" id="227318"/>
    <lineage>
        <taxon>Bacteria</taxon>
        <taxon>Bacillati</taxon>
        <taxon>Actinomycetota</taxon>
        <taxon>Actinomycetes</taxon>
        <taxon>Micromonosporales</taxon>
        <taxon>Micromonosporaceae</taxon>
        <taxon>Actinocatenispora</taxon>
    </lineage>
</organism>
<dbReference type="SUPFAM" id="SSF48008">
    <property type="entry name" value="GntR ligand-binding domain-like"/>
    <property type="match status" value="1"/>
</dbReference>
<dbReference type="GO" id="GO:0003677">
    <property type="term" value="F:DNA binding"/>
    <property type="evidence" value="ECO:0007669"/>
    <property type="project" value="UniProtKB-KW"/>
</dbReference>
<dbReference type="RefSeq" id="WP_203962364.1">
    <property type="nucleotide sequence ID" value="NZ_AP023355.1"/>
</dbReference>
<proteinExistence type="predicted"/>
<accession>A0A7R7HXG7</accession>
<dbReference type="InterPro" id="IPR008920">
    <property type="entry name" value="TF_FadR/GntR_C"/>
</dbReference>
<dbReference type="InterPro" id="IPR011711">
    <property type="entry name" value="GntR_C"/>
</dbReference>
<evidence type="ECO:0000313" key="5">
    <source>
        <dbReference type="EMBL" id="BCJ35913.1"/>
    </source>
</evidence>
<dbReference type="Pfam" id="PF07729">
    <property type="entry name" value="FCD"/>
    <property type="match status" value="1"/>
</dbReference>
<dbReference type="Gene3D" id="1.10.10.10">
    <property type="entry name" value="Winged helix-like DNA-binding domain superfamily/Winged helix DNA-binding domain"/>
    <property type="match status" value="1"/>
</dbReference>
<evidence type="ECO:0000256" key="1">
    <source>
        <dbReference type="ARBA" id="ARBA00023015"/>
    </source>
</evidence>
<name>A0A7R7HXG7_9ACTN</name>
<sequence length="239" mass="25700">MATDETAVGRPERAARQIGDLARAASPGTWLGTKEDVRRTCDVSVGTFNEALRLAQSRGLVRVRPGPGGGLFAAAQSPLARLGNSVLALDTDETSVADAIRIRDALEPLIINDAAWHSSPADIATYRAQLDAMAAARDDADPTAFLHANWQLHERLAGVNPSPMLRAMYTALLDVVRNHTTAVHAAEGHTTDELMQTRYEAHVELVAAVADGDPERIRGAIARHSVVHANDHRQADRTT</sequence>
<evidence type="ECO:0000256" key="2">
    <source>
        <dbReference type="ARBA" id="ARBA00023125"/>
    </source>
</evidence>
<dbReference type="Proteomes" id="UP000611640">
    <property type="component" value="Chromosome"/>
</dbReference>
<evidence type="ECO:0000256" key="3">
    <source>
        <dbReference type="ARBA" id="ARBA00023163"/>
    </source>
</evidence>
<keyword evidence="3" id="KW-0804">Transcription</keyword>
<dbReference type="PANTHER" id="PTHR43537:SF5">
    <property type="entry name" value="UXU OPERON TRANSCRIPTIONAL REGULATOR"/>
    <property type="match status" value="1"/>
</dbReference>
<keyword evidence="2" id="KW-0238">DNA-binding</keyword>
<dbReference type="KEGG" id="atl:Athai_34160"/>
<feature type="domain" description="GntR C-terminal" evidence="4">
    <location>
        <begin position="98"/>
        <end position="227"/>
    </location>
</feature>
<dbReference type="EMBL" id="AP023355">
    <property type="protein sequence ID" value="BCJ35913.1"/>
    <property type="molecule type" value="Genomic_DNA"/>
</dbReference>
<keyword evidence="6" id="KW-1185">Reference proteome</keyword>
<protein>
    <recommendedName>
        <fullName evidence="4">GntR C-terminal domain-containing protein</fullName>
    </recommendedName>
</protein>
<dbReference type="InterPro" id="IPR036388">
    <property type="entry name" value="WH-like_DNA-bd_sf"/>
</dbReference>
<keyword evidence="1" id="KW-0805">Transcription regulation</keyword>
<dbReference type="SMART" id="SM00895">
    <property type="entry name" value="FCD"/>
    <property type="match status" value="1"/>
</dbReference>
<evidence type="ECO:0000313" key="6">
    <source>
        <dbReference type="Proteomes" id="UP000611640"/>
    </source>
</evidence>
<evidence type="ECO:0000259" key="4">
    <source>
        <dbReference type="SMART" id="SM00895"/>
    </source>
</evidence>